<gene>
    <name evidence="4" type="ORF">UFOPK3268_00484</name>
    <name evidence="5" type="ORF">UFOPK3752_01759</name>
    <name evidence="6" type="ORF">UFOPK4150_01160</name>
</gene>
<dbReference type="CDD" id="cd18095">
    <property type="entry name" value="SpoU-like_rRNA-MTase"/>
    <property type="match status" value="1"/>
</dbReference>
<dbReference type="InterPro" id="IPR001537">
    <property type="entry name" value="SpoU_MeTrfase"/>
</dbReference>
<dbReference type="SUPFAM" id="SSF75217">
    <property type="entry name" value="alpha/beta knot"/>
    <property type="match status" value="1"/>
</dbReference>
<dbReference type="EMBL" id="CAFBIZ010000043">
    <property type="protein sequence ID" value="CAB4847781.1"/>
    <property type="molecule type" value="Genomic_DNA"/>
</dbReference>
<accession>A0A6J7BSH7</accession>
<sequence length="269" mass="28982">MVEFISISDPGDPRLRDYTGLTDVSLRRIREPAEGLFLAEGEKVIRRALAAGFLPRSLFMASRWWESLAADLESFDGPVYLCDESVIREVTGFNVHRGALASMGRLPLRSVSDVIAGARRVVVLEDLVDHTNVGSVFRNAAALGIDAVLVSPECADPLYRRSIKVSMGSVFAVPWTRADPWPETLDLLRAQGFSTLAMSPDPRGRLLQEVDLQRPVAVVLGTEGEGLTAEALARCEQSVRIPMSAGVDSLNVAAASAVVFYALGTANAG</sequence>
<dbReference type="InterPro" id="IPR051259">
    <property type="entry name" value="rRNA_Methyltransferase"/>
</dbReference>
<organism evidence="4">
    <name type="scientific">freshwater metagenome</name>
    <dbReference type="NCBI Taxonomy" id="449393"/>
    <lineage>
        <taxon>unclassified sequences</taxon>
        <taxon>metagenomes</taxon>
        <taxon>ecological metagenomes</taxon>
    </lineage>
</organism>
<evidence type="ECO:0000256" key="1">
    <source>
        <dbReference type="ARBA" id="ARBA00022603"/>
    </source>
</evidence>
<feature type="domain" description="tRNA/rRNA methyltransferase SpoU type" evidence="3">
    <location>
        <begin position="121"/>
        <end position="261"/>
    </location>
</feature>
<dbReference type="Pfam" id="PF00588">
    <property type="entry name" value="SpoU_methylase"/>
    <property type="match status" value="1"/>
</dbReference>
<evidence type="ECO:0000313" key="5">
    <source>
        <dbReference type="EMBL" id="CAB4952660.1"/>
    </source>
</evidence>
<dbReference type="Gene3D" id="3.40.1280.10">
    <property type="match status" value="1"/>
</dbReference>
<dbReference type="GO" id="GO:0032259">
    <property type="term" value="P:methylation"/>
    <property type="evidence" value="ECO:0007669"/>
    <property type="project" value="UniProtKB-KW"/>
</dbReference>
<dbReference type="EMBL" id="CAFBND010000088">
    <property type="protein sequence ID" value="CAB4952660.1"/>
    <property type="molecule type" value="Genomic_DNA"/>
</dbReference>
<dbReference type="SUPFAM" id="SSF55315">
    <property type="entry name" value="L30e-like"/>
    <property type="match status" value="1"/>
</dbReference>
<evidence type="ECO:0000259" key="3">
    <source>
        <dbReference type="Pfam" id="PF00588"/>
    </source>
</evidence>
<dbReference type="PANTHER" id="PTHR43191">
    <property type="entry name" value="RRNA METHYLTRANSFERASE 3"/>
    <property type="match status" value="1"/>
</dbReference>
<dbReference type="GO" id="GO:0006396">
    <property type="term" value="P:RNA processing"/>
    <property type="evidence" value="ECO:0007669"/>
    <property type="project" value="InterPro"/>
</dbReference>
<name>A0A6J7BSH7_9ZZZZ</name>
<dbReference type="InterPro" id="IPR029028">
    <property type="entry name" value="Alpha/beta_knot_MTases"/>
</dbReference>
<protein>
    <submittedName>
        <fullName evidence="4">Unannotated protein</fullName>
    </submittedName>
</protein>
<dbReference type="AlphaFoldDB" id="A0A6J7BSH7"/>
<evidence type="ECO:0000313" key="6">
    <source>
        <dbReference type="EMBL" id="CAB5032563.1"/>
    </source>
</evidence>
<keyword evidence="2" id="KW-0808">Transferase</keyword>
<evidence type="ECO:0000313" key="4">
    <source>
        <dbReference type="EMBL" id="CAB4847781.1"/>
    </source>
</evidence>
<evidence type="ECO:0000256" key="2">
    <source>
        <dbReference type="ARBA" id="ARBA00022679"/>
    </source>
</evidence>
<keyword evidence="1" id="KW-0489">Methyltransferase</keyword>
<proteinExistence type="predicted"/>
<dbReference type="InterPro" id="IPR029064">
    <property type="entry name" value="Ribosomal_eL30-like_sf"/>
</dbReference>
<dbReference type="GO" id="GO:0008173">
    <property type="term" value="F:RNA methyltransferase activity"/>
    <property type="evidence" value="ECO:0007669"/>
    <property type="project" value="InterPro"/>
</dbReference>
<dbReference type="PANTHER" id="PTHR43191:SF12">
    <property type="entry name" value="RRNA METHYLASE"/>
    <property type="match status" value="1"/>
</dbReference>
<dbReference type="GO" id="GO:0003723">
    <property type="term" value="F:RNA binding"/>
    <property type="evidence" value="ECO:0007669"/>
    <property type="project" value="InterPro"/>
</dbReference>
<dbReference type="EMBL" id="CAFBPU010000021">
    <property type="protein sequence ID" value="CAB5032563.1"/>
    <property type="molecule type" value="Genomic_DNA"/>
</dbReference>
<dbReference type="Gene3D" id="3.30.1330.30">
    <property type="match status" value="1"/>
</dbReference>
<dbReference type="InterPro" id="IPR029026">
    <property type="entry name" value="tRNA_m1G_MTases_N"/>
</dbReference>
<reference evidence="4" key="1">
    <citation type="submission" date="2020-05" db="EMBL/GenBank/DDBJ databases">
        <authorList>
            <person name="Chiriac C."/>
            <person name="Salcher M."/>
            <person name="Ghai R."/>
            <person name="Kavagutti S V."/>
        </authorList>
    </citation>
    <scope>NUCLEOTIDE SEQUENCE</scope>
</reference>